<dbReference type="EMBL" id="JAPCWZ010000004">
    <property type="protein sequence ID" value="KAK8868833.1"/>
    <property type="molecule type" value="Genomic_DNA"/>
</dbReference>
<keyword evidence="1" id="KW-0732">Signal</keyword>
<proteinExistence type="predicted"/>
<evidence type="ECO:0000313" key="2">
    <source>
        <dbReference type="EMBL" id="KAK8868833.1"/>
    </source>
</evidence>
<feature type="signal peptide" evidence="1">
    <location>
        <begin position="1"/>
        <end position="23"/>
    </location>
</feature>
<dbReference type="Proteomes" id="UP001390339">
    <property type="component" value="Unassembled WGS sequence"/>
</dbReference>
<feature type="chain" id="PRO_5045994150" evidence="1">
    <location>
        <begin position="24"/>
        <end position="93"/>
    </location>
</feature>
<reference evidence="2 3" key="1">
    <citation type="journal article" date="2024" name="IMA Fungus">
        <title>Apiospora arundinis, a panoply of carbohydrate-active enzymes and secondary metabolites.</title>
        <authorList>
            <person name="Sorensen T."/>
            <person name="Petersen C."/>
            <person name="Muurmann A.T."/>
            <person name="Christiansen J.V."/>
            <person name="Brundto M.L."/>
            <person name="Overgaard C.K."/>
            <person name="Boysen A.T."/>
            <person name="Wollenberg R.D."/>
            <person name="Larsen T.O."/>
            <person name="Sorensen J.L."/>
            <person name="Nielsen K.L."/>
            <person name="Sondergaard T.E."/>
        </authorList>
    </citation>
    <scope>NUCLEOTIDE SEQUENCE [LARGE SCALE GENOMIC DNA]</scope>
    <source>
        <strain evidence="2 3">AAU 773</strain>
    </source>
</reference>
<sequence>MQFSPISTKALASVLLLSSLAVAVPTAAKEGSITLPEGVVRINAVLDINAAETCNPIECSCEDKSAGKVLCVVPLGGDKTKCTNMCAGINRST</sequence>
<evidence type="ECO:0000256" key="1">
    <source>
        <dbReference type="SAM" id="SignalP"/>
    </source>
</evidence>
<protein>
    <submittedName>
        <fullName evidence="2">Uncharacterized protein</fullName>
    </submittedName>
</protein>
<keyword evidence="3" id="KW-1185">Reference proteome</keyword>
<gene>
    <name evidence="2" type="ORF">PGQ11_007411</name>
</gene>
<accession>A0ABR2IVX1</accession>
<organism evidence="2 3">
    <name type="scientific">Apiospora arundinis</name>
    <dbReference type="NCBI Taxonomy" id="335852"/>
    <lineage>
        <taxon>Eukaryota</taxon>
        <taxon>Fungi</taxon>
        <taxon>Dikarya</taxon>
        <taxon>Ascomycota</taxon>
        <taxon>Pezizomycotina</taxon>
        <taxon>Sordariomycetes</taxon>
        <taxon>Xylariomycetidae</taxon>
        <taxon>Amphisphaeriales</taxon>
        <taxon>Apiosporaceae</taxon>
        <taxon>Apiospora</taxon>
    </lineage>
</organism>
<name>A0ABR2IVX1_9PEZI</name>
<comment type="caution">
    <text evidence="2">The sequence shown here is derived from an EMBL/GenBank/DDBJ whole genome shotgun (WGS) entry which is preliminary data.</text>
</comment>
<evidence type="ECO:0000313" key="3">
    <source>
        <dbReference type="Proteomes" id="UP001390339"/>
    </source>
</evidence>